<dbReference type="AlphaFoldDB" id="A0A2V3IL25"/>
<reference evidence="1 2" key="1">
    <citation type="journal article" date="2018" name="Mol. Biol. Evol.">
        <title>Analysis of the draft genome of the red seaweed Gracilariopsis chorda provides insights into genome size evolution in Rhodophyta.</title>
        <authorList>
            <person name="Lee J."/>
            <person name="Yang E.C."/>
            <person name="Graf L."/>
            <person name="Yang J.H."/>
            <person name="Qiu H."/>
            <person name="Zel Zion U."/>
            <person name="Chan C.X."/>
            <person name="Stephens T.G."/>
            <person name="Weber A.P.M."/>
            <person name="Boo G.H."/>
            <person name="Boo S.M."/>
            <person name="Kim K.M."/>
            <person name="Shin Y."/>
            <person name="Jung M."/>
            <person name="Lee S.J."/>
            <person name="Yim H.S."/>
            <person name="Lee J.H."/>
            <person name="Bhattacharya D."/>
            <person name="Yoon H.S."/>
        </authorList>
    </citation>
    <scope>NUCLEOTIDE SEQUENCE [LARGE SCALE GENOMIC DNA]</scope>
    <source>
        <strain evidence="1 2">SKKU-2015</strain>
        <tissue evidence="1">Whole body</tissue>
    </source>
</reference>
<accession>A0A2V3IL25</accession>
<proteinExistence type="predicted"/>
<evidence type="ECO:0000313" key="1">
    <source>
        <dbReference type="EMBL" id="PXF42792.1"/>
    </source>
</evidence>
<organism evidence="1 2">
    <name type="scientific">Gracilariopsis chorda</name>
    <dbReference type="NCBI Taxonomy" id="448386"/>
    <lineage>
        <taxon>Eukaryota</taxon>
        <taxon>Rhodophyta</taxon>
        <taxon>Florideophyceae</taxon>
        <taxon>Rhodymeniophycidae</taxon>
        <taxon>Gracilariales</taxon>
        <taxon>Gracilariaceae</taxon>
        <taxon>Gracilariopsis</taxon>
    </lineage>
</organism>
<dbReference type="OrthoDB" id="689944at2759"/>
<dbReference type="Proteomes" id="UP000247409">
    <property type="component" value="Unassembled WGS sequence"/>
</dbReference>
<dbReference type="EMBL" id="NBIV01000150">
    <property type="protein sequence ID" value="PXF42792.1"/>
    <property type="molecule type" value="Genomic_DNA"/>
</dbReference>
<protein>
    <submittedName>
        <fullName evidence="1">Glutathione S-transferase T3</fullName>
    </submittedName>
</protein>
<sequence>MPAPVALMRFRGFNYTPVDDSALARAWLLVFEDPVIGSEQKSLDFFKGVSNFFFILKPPTTEMRSTDSLKGRIKLMNKECVKFTGCVAAIRHSKPTGVVDDDIVRIATALYKNIKITSTADNCGKPF</sequence>
<dbReference type="PANTHER" id="PTHR45125:SF29">
    <property type="entry name" value="NO APICAL MERISTEM-ASSOCIATED DOMAIN-CONTAINING PROTEIN"/>
    <property type="match status" value="1"/>
</dbReference>
<dbReference type="PANTHER" id="PTHR45125">
    <property type="entry name" value="F21J9.4-RELATED"/>
    <property type="match status" value="1"/>
</dbReference>
<keyword evidence="2" id="KW-1185">Reference proteome</keyword>
<keyword evidence="1" id="KW-0808">Transferase</keyword>
<comment type="caution">
    <text evidence="1">The sequence shown here is derived from an EMBL/GenBank/DDBJ whole genome shotgun (WGS) entry which is preliminary data.</text>
</comment>
<dbReference type="GO" id="GO:0016740">
    <property type="term" value="F:transferase activity"/>
    <property type="evidence" value="ECO:0007669"/>
    <property type="project" value="UniProtKB-KW"/>
</dbReference>
<gene>
    <name evidence="1" type="ORF">BWQ96_07499</name>
</gene>
<name>A0A2V3IL25_9FLOR</name>
<evidence type="ECO:0000313" key="2">
    <source>
        <dbReference type="Proteomes" id="UP000247409"/>
    </source>
</evidence>